<dbReference type="PANTHER" id="PTHR19328">
    <property type="entry name" value="HEDGEHOG-INTERACTING PROTEIN"/>
    <property type="match status" value="1"/>
</dbReference>
<proteinExistence type="predicted"/>
<evidence type="ECO:0000259" key="2">
    <source>
        <dbReference type="Pfam" id="PF07995"/>
    </source>
</evidence>
<accession>A0A1R1LL44</accession>
<evidence type="ECO:0000313" key="4">
    <source>
        <dbReference type="Proteomes" id="UP000187085"/>
    </source>
</evidence>
<comment type="caution">
    <text evidence="3">The sequence shown here is derived from an EMBL/GenBank/DDBJ whole genome shotgun (WGS) entry which is preliminary data.</text>
</comment>
<keyword evidence="4" id="KW-1185">Reference proteome</keyword>
<dbReference type="Pfam" id="PF07995">
    <property type="entry name" value="GSDH"/>
    <property type="match status" value="1"/>
</dbReference>
<dbReference type="STRING" id="554083.BKD30_01775"/>
<protein>
    <submittedName>
        <fullName evidence="3">Glucose sorbosone dehydrogenase</fullName>
    </submittedName>
</protein>
<dbReference type="AlphaFoldDB" id="A0A1R1LL44"/>
<evidence type="ECO:0000313" key="3">
    <source>
        <dbReference type="EMBL" id="OMH28271.1"/>
    </source>
</evidence>
<feature type="domain" description="Glucose/Sorbosone dehydrogenase" evidence="2">
    <location>
        <begin position="84"/>
        <end position="375"/>
    </location>
</feature>
<feature type="compositionally biased region" description="Low complexity" evidence="1">
    <location>
        <begin position="37"/>
        <end position="71"/>
    </location>
</feature>
<dbReference type="PANTHER" id="PTHR19328:SF13">
    <property type="entry name" value="HIPL1 PROTEIN"/>
    <property type="match status" value="1"/>
</dbReference>
<dbReference type="EMBL" id="MRDE01000009">
    <property type="protein sequence ID" value="OMH28271.1"/>
    <property type="molecule type" value="Genomic_DNA"/>
</dbReference>
<dbReference type="Proteomes" id="UP000187085">
    <property type="component" value="Unassembled WGS sequence"/>
</dbReference>
<dbReference type="OrthoDB" id="9770043at2"/>
<reference evidence="3 4" key="1">
    <citation type="submission" date="2016-12" db="EMBL/GenBank/DDBJ databases">
        <title>Draft genome of Tersicoccus phoenicis 1P05MA.</title>
        <authorList>
            <person name="Nakajima Y."/>
            <person name="Yoshizawa S."/>
            <person name="Nakamura K."/>
            <person name="Ogura Y."/>
            <person name="Hayashi T."/>
            <person name="Kogure K."/>
        </authorList>
    </citation>
    <scope>NUCLEOTIDE SEQUENCE [LARGE SCALE GENOMIC DNA]</scope>
    <source>
        <strain evidence="3 4">1p05MA</strain>
    </source>
</reference>
<sequence length="385" mass="40142">MRPDSPPSRSSRRPRAGSGTVLLGVLAGITLVVTGCTAGDPPSGASPAGSSTASGRSPSGSAPGSLPTASAVPEPTVQTVVDRLDSPWAVAFLPDGGALVTERDTATVRLVQDGTATEVGRIARARPAGEGGLLGIALSPRFRTDQRVFLYYTAESDNRVESFRYADGGLTDGRVVLTGIPKNTTHNGGRIAFGPDGYLYVGTGDAQDRSAPQDRSALGGKILRVTVEGRPAPGNPFGDNPVYSYGHRNVQGLAWDAAGRLWATELGPAVDDEVNLIRAGGNYGWPEVTGAPHRSEYIDAVVVWPSTAESSPSGAAILGDSLWVAALRGERLWQVPLDGERAGEPVAQLQGRYGRLRDVAAAPDGSLWVLTDQGTNSSILRVTVR</sequence>
<dbReference type="Gene3D" id="2.120.10.30">
    <property type="entry name" value="TolB, C-terminal domain"/>
    <property type="match status" value="1"/>
</dbReference>
<dbReference type="InterPro" id="IPR011041">
    <property type="entry name" value="Quinoprot_gluc/sorb_DH_b-prop"/>
</dbReference>
<organism evidence="3 4">
    <name type="scientific">Tersicoccus phoenicis</name>
    <dbReference type="NCBI Taxonomy" id="554083"/>
    <lineage>
        <taxon>Bacteria</taxon>
        <taxon>Bacillati</taxon>
        <taxon>Actinomycetota</taxon>
        <taxon>Actinomycetes</taxon>
        <taxon>Micrococcales</taxon>
        <taxon>Micrococcaceae</taxon>
        <taxon>Tersicoccus</taxon>
    </lineage>
</organism>
<gene>
    <name evidence="3" type="ORF">BKD30_01775</name>
</gene>
<dbReference type="InterPro" id="IPR011042">
    <property type="entry name" value="6-blade_b-propeller_TolB-like"/>
</dbReference>
<evidence type="ECO:0000256" key="1">
    <source>
        <dbReference type="SAM" id="MobiDB-lite"/>
    </source>
</evidence>
<dbReference type="InterPro" id="IPR012938">
    <property type="entry name" value="Glc/Sorbosone_DH"/>
</dbReference>
<dbReference type="SUPFAM" id="SSF50952">
    <property type="entry name" value="Soluble quinoprotein glucose dehydrogenase"/>
    <property type="match status" value="1"/>
</dbReference>
<feature type="region of interest" description="Disordered" evidence="1">
    <location>
        <begin position="36"/>
        <end position="74"/>
    </location>
</feature>
<dbReference type="RefSeq" id="WP_076701152.1">
    <property type="nucleotide sequence ID" value="NZ_MRDE01000009.1"/>
</dbReference>
<name>A0A1R1LL44_9MICC</name>